<name>A0A1U7DAW5_9RHOB</name>
<protein>
    <submittedName>
        <fullName evidence="1">Uncharacterized protein</fullName>
    </submittedName>
</protein>
<reference evidence="1 2" key="1">
    <citation type="submission" date="2016-03" db="EMBL/GenBank/DDBJ databases">
        <title>Deep-sea bacteria in the southern Pacific.</title>
        <authorList>
            <person name="Tang K."/>
        </authorList>
    </citation>
    <scope>NUCLEOTIDE SEQUENCE [LARGE SCALE GENOMIC DNA]</scope>
    <source>
        <strain evidence="1 2">JLT2016</strain>
    </source>
</reference>
<evidence type="ECO:0000313" key="2">
    <source>
        <dbReference type="Proteomes" id="UP000186559"/>
    </source>
</evidence>
<accession>A0A1U7DAW5</accession>
<dbReference type="EMBL" id="CP014796">
    <property type="protein sequence ID" value="APX25317.1"/>
    <property type="molecule type" value="Genomic_DNA"/>
</dbReference>
<evidence type="ECO:0000313" key="1">
    <source>
        <dbReference type="EMBL" id="APX25317.1"/>
    </source>
</evidence>
<dbReference type="Proteomes" id="UP000186559">
    <property type="component" value="Chromosome"/>
</dbReference>
<organism evidence="1 2">
    <name type="scientific">Salipiger profundus</name>
    <dbReference type="NCBI Taxonomy" id="1229727"/>
    <lineage>
        <taxon>Bacteria</taxon>
        <taxon>Pseudomonadati</taxon>
        <taxon>Pseudomonadota</taxon>
        <taxon>Alphaproteobacteria</taxon>
        <taxon>Rhodobacterales</taxon>
        <taxon>Roseobacteraceae</taxon>
        <taxon>Salipiger</taxon>
    </lineage>
</organism>
<sequence>MHWAVLPFSPWSQYTLMTGGILDQWCKRRGTPPPLPFRP</sequence>
<proteinExistence type="predicted"/>
<keyword evidence="2" id="KW-1185">Reference proteome</keyword>
<dbReference type="KEGG" id="tpro:Ga0080559_TMP4521"/>
<dbReference type="AlphaFoldDB" id="A0A1U7DAW5"/>
<dbReference type="STRING" id="1229727.Ga0080559_TMP4521"/>
<gene>
    <name evidence="1" type="ORF">Ga0080559_TMP4521</name>
</gene>